<sequence length="173" mass="18768">MLSSAAAAAIPRAADTASKSVVQTADGQKIVRVCDARLAYGDIVGDEGLGGRLMSAGPILGLVDRFAGALAENPYHLEVEVDVFISHVRTKDHRKSHTRCFTVVNHDQLHGKTRISRGLLVDENDQPSMRTLLKAQHRYAFDKAEQKLLPLDRLDVSVTASRALPASTLRGCL</sequence>
<evidence type="ECO:0000313" key="2">
    <source>
        <dbReference type="Proteomes" id="UP000694044"/>
    </source>
</evidence>
<keyword evidence="2" id="KW-1185">Reference proteome</keyword>
<dbReference type="Proteomes" id="UP000694044">
    <property type="component" value="Unassembled WGS sequence"/>
</dbReference>
<dbReference type="AlphaFoldDB" id="A0A8T1WDE4"/>
<reference evidence="1" key="1">
    <citation type="submission" date="2021-02" db="EMBL/GenBank/DDBJ databases">
        <authorList>
            <person name="Palmer J.M."/>
        </authorList>
    </citation>
    <scope>NUCLEOTIDE SEQUENCE</scope>
    <source>
        <strain evidence="1">SCRP734</strain>
    </source>
</reference>
<dbReference type="GO" id="GO:0009062">
    <property type="term" value="P:fatty acid catabolic process"/>
    <property type="evidence" value="ECO:0007669"/>
    <property type="project" value="TreeGrafter"/>
</dbReference>
<comment type="caution">
    <text evidence="1">The sequence shown here is derived from an EMBL/GenBank/DDBJ whole genome shotgun (WGS) entry which is preliminary data.</text>
</comment>
<dbReference type="InterPro" id="IPR040170">
    <property type="entry name" value="Cytosol_ACT"/>
</dbReference>
<gene>
    <name evidence="1" type="ORF">PHYPSEUDO_002336</name>
</gene>
<dbReference type="PANTHER" id="PTHR11049:SF24">
    <property type="entry name" value="CYTOSOLIC ACYL COENZYME A THIOESTER HYDROLASE"/>
    <property type="match status" value="1"/>
</dbReference>
<dbReference type="PANTHER" id="PTHR11049">
    <property type="entry name" value="ACYL COENZYME A THIOESTER HYDROLASE"/>
    <property type="match status" value="1"/>
</dbReference>
<dbReference type="GO" id="GO:0052816">
    <property type="term" value="F:long-chain fatty acyl-CoA hydrolase activity"/>
    <property type="evidence" value="ECO:0007669"/>
    <property type="project" value="TreeGrafter"/>
</dbReference>
<dbReference type="GO" id="GO:0005829">
    <property type="term" value="C:cytosol"/>
    <property type="evidence" value="ECO:0007669"/>
    <property type="project" value="TreeGrafter"/>
</dbReference>
<organism evidence="1 2">
    <name type="scientific">Phytophthora pseudosyringae</name>
    <dbReference type="NCBI Taxonomy" id="221518"/>
    <lineage>
        <taxon>Eukaryota</taxon>
        <taxon>Sar</taxon>
        <taxon>Stramenopiles</taxon>
        <taxon>Oomycota</taxon>
        <taxon>Peronosporomycetes</taxon>
        <taxon>Peronosporales</taxon>
        <taxon>Peronosporaceae</taxon>
        <taxon>Phytophthora</taxon>
    </lineage>
</organism>
<proteinExistence type="predicted"/>
<protein>
    <submittedName>
        <fullName evidence="1">Uncharacterized protein</fullName>
    </submittedName>
</protein>
<accession>A0A8T1WDE4</accession>
<dbReference type="OrthoDB" id="331699at2759"/>
<evidence type="ECO:0000313" key="1">
    <source>
        <dbReference type="EMBL" id="KAG7392112.1"/>
    </source>
</evidence>
<dbReference type="GO" id="GO:0006637">
    <property type="term" value="P:acyl-CoA metabolic process"/>
    <property type="evidence" value="ECO:0007669"/>
    <property type="project" value="TreeGrafter"/>
</dbReference>
<name>A0A8T1WDE4_9STRA</name>
<dbReference type="EMBL" id="JAGDFM010000014">
    <property type="protein sequence ID" value="KAG7392112.1"/>
    <property type="molecule type" value="Genomic_DNA"/>
</dbReference>